<comment type="caution">
    <text evidence="1">The sequence shown here is derived from an EMBL/GenBank/DDBJ whole genome shotgun (WGS) entry which is preliminary data.</text>
</comment>
<reference evidence="1 2" key="2">
    <citation type="journal article" date="2022" name="Mol. Ecol. Resour.">
        <title>The genomes of chicory, endive, great burdock and yacon provide insights into Asteraceae paleo-polyploidization history and plant inulin production.</title>
        <authorList>
            <person name="Fan W."/>
            <person name="Wang S."/>
            <person name="Wang H."/>
            <person name="Wang A."/>
            <person name="Jiang F."/>
            <person name="Liu H."/>
            <person name="Zhao H."/>
            <person name="Xu D."/>
            <person name="Zhang Y."/>
        </authorList>
    </citation>
    <scope>NUCLEOTIDE SEQUENCE [LARGE SCALE GENOMIC DNA]</scope>
    <source>
        <strain evidence="2">cv. Niubang</strain>
    </source>
</reference>
<evidence type="ECO:0000313" key="2">
    <source>
        <dbReference type="Proteomes" id="UP001055879"/>
    </source>
</evidence>
<sequence>MKSIKNLVKFMITEIEFIDWNQDAAARSIQLDVVYANTTCRCYAFKSFVCREMIDGFGNPNFSVSGDRRLQKAKLQWFFFDKFMELKYLKGREYIAWKPSSAFAKF</sequence>
<gene>
    <name evidence="1" type="ORF">L6452_14236</name>
</gene>
<evidence type="ECO:0000313" key="1">
    <source>
        <dbReference type="EMBL" id="KAI3734758.1"/>
    </source>
</evidence>
<dbReference type="EMBL" id="CM042050">
    <property type="protein sequence ID" value="KAI3734758.1"/>
    <property type="molecule type" value="Genomic_DNA"/>
</dbReference>
<dbReference type="Proteomes" id="UP001055879">
    <property type="component" value="Linkage Group LG04"/>
</dbReference>
<organism evidence="1 2">
    <name type="scientific">Arctium lappa</name>
    <name type="common">Greater burdock</name>
    <name type="synonym">Lappa major</name>
    <dbReference type="NCBI Taxonomy" id="4217"/>
    <lineage>
        <taxon>Eukaryota</taxon>
        <taxon>Viridiplantae</taxon>
        <taxon>Streptophyta</taxon>
        <taxon>Embryophyta</taxon>
        <taxon>Tracheophyta</taxon>
        <taxon>Spermatophyta</taxon>
        <taxon>Magnoliopsida</taxon>
        <taxon>eudicotyledons</taxon>
        <taxon>Gunneridae</taxon>
        <taxon>Pentapetalae</taxon>
        <taxon>asterids</taxon>
        <taxon>campanulids</taxon>
        <taxon>Asterales</taxon>
        <taxon>Asteraceae</taxon>
        <taxon>Carduoideae</taxon>
        <taxon>Cardueae</taxon>
        <taxon>Arctiinae</taxon>
        <taxon>Arctium</taxon>
    </lineage>
</organism>
<name>A0ACB9CKH8_ARCLA</name>
<keyword evidence="2" id="KW-1185">Reference proteome</keyword>
<accession>A0ACB9CKH8</accession>
<reference evidence="2" key="1">
    <citation type="journal article" date="2022" name="Mol. Ecol. Resour.">
        <title>The genomes of chicory, endive, great burdock and yacon provide insights into Asteraceae palaeo-polyploidization history and plant inulin production.</title>
        <authorList>
            <person name="Fan W."/>
            <person name="Wang S."/>
            <person name="Wang H."/>
            <person name="Wang A."/>
            <person name="Jiang F."/>
            <person name="Liu H."/>
            <person name="Zhao H."/>
            <person name="Xu D."/>
            <person name="Zhang Y."/>
        </authorList>
    </citation>
    <scope>NUCLEOTIDE SEQUENCE [LARGE SCALE GENOMIC DNA]</scope>
    <source>
        <strain evidence="2">cv. Niubang</strain>
    </source>
</reference>
<protein>
    <submittedName>
        <fullName evidence="1">Uncharacterized protein</fullName>
    </submittedName>
</protein>
<proteinExistence type="predicted"/>